<gene>
    <name evidence="2" type="ORF">GCM10010387_23020</name>
</gene>
<keyword evidence="3" id="KW-1185">Reference proteome</keyword>
<feature type="compositionally biased region" description="Basic and acidic residues" evidence="1">
    <location>
        <begin position="17"/>
        <end position="28"/>
    </location>
</feature>
<evidence type="ECO:0000313" key="2">
    <source>
        <dbReference type="EMBL" id="GGZ29123.1"/>
    </source>
</evidence>
<organism evidence="2 3">
    <name type="scientific">Streptomyces inusitatus</name>
    <dbReference type="NCBI Taxonomy" id="68221"/>
    <lineage>
        <taxon>Bacteria</taxon>
        <taxon>Bacillati</taxon>
        <taxon>Actinomycetota</taxon>
        <taxon>Actinomycetes</taxon>
        <taxon>Kitasatosporales</taxon>
        <taxon>Streptomycetaceae</taxon>
        <taxon>Streptomyces</taxon>
    </lineage>
</organism>
<name>A0A918Q215_9ACTN</name>
<feature type="region of interest" description="Disordered" evidence="1">
    <location>
        <begin position="1"/>
        <end position="52"/>
    </location>
</feature>
<dbReference type="Proteomes" id="UP000630936">
    <property type="component" value="Unassembled WGS sequence"/>
</dbReference>
<comment type="caution">
    <text evidence="2">The sequence shown here is derived from an EMBL/GenBank/DDBJ whole genome shotgun (WGS) entry which is preliminary data.</text>
</comment>
<evidence type="ECO:0000313" key="3">
    <source>
        <dbReference type="Proteomes" id="UP000630936"/>
    </source>
</evidence>
<accession>A0A918Q215</accession>
<evidence type="ECO:0000256" key="1">
    <source>
        <dbReference type="SAM" id="MobiDB-lite"/>
    </source>
</evidence>
<protein>
    <submittedName>
        <fullName evidence="2">Uncharacterized protein</fullName>
    </submittedName>
</protein>
<dbReference type="AlphaFoldDB" id="A0A918Q215"/>
<dbReference type="EMBL" id="BMWG01000005">
    <property type="protein sequence ID" value="GGZ29123.1"/>
    <property type="molecule type" value="Genomic_DNA"/>
</dbReference>
<reference evidence="2" key="2">
    <citation type="submission" date="2020-09" db="EMBL/GenBank/DDBJ databases">
        <authorList>
            <person name="Sun Q."/>
            <person name="Ohkuma M."/>
        </authorList>
    </citation>
    <scope>NUCLEOTIDE SEQUENCE</scope>
    <source>
        <strain evidence="2">JCM 4988</strain>
    </source>
</reference>
<feature type="compositionally biased region" description="Basic and acidic residues" evidence="1">
    <location>
        <begin position="40"/>
        <end position="51"/>
    </location>
</feature>
<sequence length="82" mass="9671">MKALANSISVRLLSRPQETRDPRMRDAMAGRQQQNGQELKGLRVQRDRDPLPSHVNRAQYTKFHTHQLHVILTTARRDRPYR</sequence>
<proteinExistence type="predicted"/>
<reference evidence="2" key="1">
    <citation type="journal article" date="2014" name="Int. J. Syst. Evol. Microbiol.">
        <title>Complete genome sequence of Corynebacterium casei LMG S-19264T (=DSM 44701T), isolated from a smear-ripened cheese.</title>
        <authorList>
            <consortium name="US DOE Joint Genome Institute (JGI-PGF)"/>
            <person name="Walter F."/>
            <person name="Albersmeier A."/>
            <person name="Kalinowski J."/>
            <person name="Ruckert C."/>
        </authorList>
    </citation>
    <scope>NUCLEOTIDE SEQUENCE</scope>
    <source>
        <strain evidence="2">JCM 4988</strain>
    </source>
</reference>